<gene>
    <name evidence="4" type="ORF">ALC56_10056</name>
</gene>
<keyword evidence="2" id="KW-1133">Transmembrane helix</keyword>
<name>A0A195F603_9HYME</name>
<accession>A0A195F603</accession>
<dbReference type="EMBL" id="KQ981805">
    <property type="protein sequence ID" value="KYN35499.1"/>
    <property type="molecule type" value="Genomic_DNA"/>
</dbReference>
<keyword evidence="3" id="KW-0732">Signal</keyword>
<dbReference type="Proteomes" id="UP000078541">
    <property type="component" value="Unassembled WGS sequence"/>
</dbReference>
<evidence type="ECO:0000313" key="4">
    <source>
        <dbReference type="EMBL" id="KYN35499.1"/>
    </source>
</evidence>
<feature type="region of interest" description="Disordered" evidence="1">
    <location>
        <begin position="417"/>
        <end position="448"/>
    </location>
</feature>
<evidence type="ECO:0000256" key="3">
    <source>
        <dbReference type="SAM" id="SignalP"/>
    </source>
</evidence>
<keyword evidence="2" id="KW-0812">Transmembrane</keyword>
<proteinExistence type="predicted"/>
<sequence>MAIFFVYFSSLFPSLALARDTKETTTAGSGQRKGRSRDDGGSRFVFFCFFFLIPSRINPKVKLFRLAIHYSRLTCRNYFGHGELPLKRQLESHKYAMRIYQTAGLAFPPKTVLRPLPNDRNFYRCICDRIHRSSMELRRVAKSVVTTSRSHVRHGHITANVLSANRARVKLKLVTDTNKNDVSGEYYLAPMSRSDTNERLILYNMVCSVRCSFTIHDDVTINPFNFSKAEIVSVEKAVELISPRGLHFRGHRPSDQRTCARMQASAKILSGLLAVIEIAFAAVYSVVHAARRRQKGFDLAANFLGENGSGSAVATMIAPNRLPSISVSTSSGVCDGHARHSGNSHDFLVALTRVDPNHPPVRLHITAACPLPIVIYGLRGRPTCSPDPSLRCTWVHRRSLALYTLLAALSTDLQGAANDPSRMVQPLSLSSGTKGQPAREKLRLVQHK</sequence>
<feature type="transmembrane region" description="Helical" evidence="2">
    <location>
        <begin position="268"/>
        <end position="287"/>
    </location>
</feature>
<evidence type="ECO:0000256" key="2">
    <source>
        <dbReference type="SAM" id="Phobius"/>
    </source>
</evidence>
<protein>
    <submittedName>
        <fullName evidence="4">Uncharacterized protein</fullName>
    </submittedName>
</protein>
<keyword evidence="2" id="KW-0472">Membrane</keyword>
<dbReference type="AlphaFoldDB" id="A0A195F603"/>
<feature type="chain" id="PRO_5008271231" evidence="3">
    <location>
        <begin position="19"/>
        <end position="448"/>
    </location>
</feature>
<evidence type="ECO:0000256" key="1">
    <source>
        <dbReference type="SAM" id="MobiDB-lite"/>
    </source>
</evidence>
<feature type="compositionally biased region" description="Basic and acidic residues" evidence="1">
    <location>
        <begin position="437"/>
        <end position="448"/>
    </location>
</feature>
<reference evidence="4 5" key="1">
    <citation type="submission" date="2016-03" db="EMBL/GenBank/DDBJ databases">
        <title>Trachymyrmex septentrionalis WGS genome.</title>
        <authorList>
            <person name="Nygaard S."/>
            <person name="Hu H."/>
            <person name="Boomsma J."/>
            <person name="Zhang G."/>
        </authorList>
    </citation>
    <scope>NUCLEOTIDE SEQUENCE [LARGE SCALE GENOMIC DNA]</scope>
    <source>
        <strain evidence="4">Tsep2-gDNA-1</strain>
        <tissue evidence="4">Whole body</tissue>
    </source>
</reference>
<evidence type="ECO:0000313" key="5">
    <source>
        <dbReference type="Proteomes" id="UP000078541"/>
    </source>
</evidence>
<feature type="signal peptide" evidence="3">
    <location>
        <begin position="1"/>
        <end position="18"/>
    </location>
</feature>
<keyword evidence="5" id="KW-1185">Reference proteome</keyword>
<organism evidence="4 5">
    <name type="scientific">Trachymyrmex septentrionalis</name>
    <dbReference type="NCBI Taxonomy" id="34720"/>
    <lineage>
        <taxon>Eukaryota</taxon>
        <taxon>Metazoa</taxon>
        <taxon>Ecdysozoa</taxon>
        <taxon>Arthropoda</taxon>
        <taxon>Hexapoda</taxon>
        <taxon>Insecta</taxon>
        <taxon>Pterygota</taxon>
        <taxon>Neoptera</taxon>
        <taxon>Endopterygota</taxon>
        <taxon>Hymenoptera</taxon>
        <taxon>Apocrita</taxon>
        <taxon>Aculeata</taxon>
        <taxon>Formicoidea</taxon>
        <taxon>Formicidae</taxon>
        <taxon>Myrmicinae</taxon>
        <taxon>Trachymyrmex</taxon>
    </lineage>
</organism>